<reference evidence="3 4" key="1">
    <citation type="journal article" date="2023" name="BMC Biol.">
        <title>The compact genome of the sponge Oopsacas minuta (Hexactinellida) is lacking key metazoan core genes.</title>
        <authorList>
            <person name="Santini S."/>
            <person name="Schenkelaars Q."/>
            <person name="Jourda C."/>
            <person name="Duchesne M."/>
            <person name="Belahbib H."/>
            <person name="Rocher C."/>
            <person name="Selva M."/>
            <person name="Riesgo A."/>
            <person name="Vervoort M."/>
            <person name="Leys S.P."/>
            <person name="Kodjabachian L."/>
            <person name="Le Bivic A."/>
            <person name="Borchiellini C."/>
            <person name="Claverie J.M."/>
            <person name="Renard E."/>
        </authorList>
    </citation>
    <scope>NUCLEOTIDE SEQUENCE [LARGE SCALE GENOMIC DNA]</scope>
    <source>
        <strain evidence="3">SPO-2</strain>
    </source>
</reference>
<comment type="caution">
    <text evidence="3">The sequence shown here is derived from an EMBL/GenBank/DDBJ whole genome shotgun (WGS) entry which is preliminary data.</text>
</comment>
<dbReference type="InterPro" id="IPR050730">
    <property type="entry name" value="UBX_domain-protein"/>
</dbReference>
<feature type="region of interest" description="Disordered" evidence="1">
    <location>
        <begin position="345"/>
        <end position="367"/>
    </location>
</feature>
<dbReference type="Pfam" id="PF13899">
    <property type="entry name" value="Thioredoxin_7"/>
    <property type="match status" value="1"/>
</dbReference>
<dbReference type="Gene3D" id="3.40.30.10">
    <property type="entry name" value="Glutaredoxin"/>
    <property type="match status" value="1"/>
</dbReference>
<dbReference type="InterPro" id="IPR036249">
    <property type="entry name" value="Thioredoxin-like_sf"/>
</dbReference>
<feature type="region of interest" description="Disordered" evidence="1">
    <location>
        <begin position="1"/>
        <end position="31"/>
    </location>
</feature>
<protein>
    <recommendedName>
        <fullName evidence="2">UBX domain-containing protein</fullName>
    </recommendedName>
</protein>
<dbReference type="SUPFAM" id="SSF54236">
    <property type="entry name" value="Ubiquitin-like"/>
    <property type="match status" value="1"/>
</dbReference>
<dbReference type="Gene3D" id="1.10.8.10">
    <property type="entry name" value="DNA helicase RuvA subunit, C-terminal domain"/>
    <property type="match status" value="1"/>
</dbReference>
<dbReference type="SUPFAM" id="SSF52833">
    <property type="entry name" value="Thioredoxin-like"/>
    <property type="match status" value="1"/>
</dbReference>
<dbReference type="InterPro" id="IPR001012">
    <property type="entry name" value="UBX_dom"/>
</dbReference>
<evidence type="ECO:0000313" key="4">
    <source>
        <dbReference type="Proteomes" id="UP001165289"/>
    </source>
</evidence>
<evidence type="ECO:0000256" key="1">
    <source>
        <dbReference type="SAM" id="MobiDB-lite"/>
    </source>
</evidence>
<evidence type="ECO:0000259" key="2">
    <source>
        <dbReference type="PROSITE" id="PS50033"/>
    </source>
</evidence>
<feature type="domain" description="UBX" evidence="2">
    <location>
        <begin position="387"/>
        <end position="464"/>
    </location>
</feature>
<dbReference type="EMBL" id="JAKMXF010000297">
    <property type="protein sequence ID" value="KAI6652719.1"/>
    <property type="molecule type" value="Genomic_DNA"/>
</dbReference>
<dbReference type="CDD" id="cd14273">
    <property type="entry name" value="UBA_TAP-C_like"/>
    <property type="match status" value="1"/>
</dbReference>
<dbReference type="AlphaFoldDB" id="A0AAV7JW53"/>
<dbReference type="Proteomes" id="UP001165289">
    <property type="component" value="Unassembled WGS sequence"/>
</dbReference>
<proteinExistence type="predicted"/>
<dbReference type="InterPro" id="IPR029071">
    <property type="entry name" value="Ubiquitin-like_domsf"/>
</dbReference>
<feature type="compositionally biased region" description="Polar residues" evidence="1">
    <location>
        <begin position="345"/>
        <end position="362"/>
    </location>
</feature>
<keyword evidence="4" id="KW-1185">Reference proteome</keyword>
<dbReference type="PANTHER" id="PTHR23322:SF6">
    <property type="entry name" value="UBX DOMAIN-CONTAINING PROTEIN 7"/>
    <property type="match status" value="1"/>
</dbReference>
<dbReference type="GO" id="GO:0043130">
    <property type="term" value="F:ubiquitin binding"/>
    <property type="evidence" value="ECO:0007669"/>
    <property type="project" value="TreeGrafter"/>
</dbReference>
<organism evidence="3 4">
    <name type="scientific">Oopsacas minuta</name>
    <dbReference type="NCBI Taxonomy" id="111878"/>
    <lineage>
        <taxon>Eukaryota</taxon>
        <taxon>Metazoa</taxon>
        <taxon>Porifera</taxon>
        <taxon>Hexactinellida</taxon>
        <taxon>Hexasterophora</taxon>
        <taxon>Lyssacinosida</taxon>
        <taxon>Leucopsacidae</taxon>
        <taxon>Oopsacas</taxon>
    </lineage>
</organism>
<dbReference type="GO" id="GO:0005634">
    <property type="term" value="C:nucleus"/>
    <property type="evidence" value="ECO:0007669"/>
    <property type="project" value="TreeGrafter"/>
</dbReference>
<dbReference type="Pfam" id="PF14555">
    <property type="entry name" value="UBA_4"/>
    <property type="match status" value="1"/>
</dbReference>
<evidence type="ECO:0000313" key="3">
    <source>
        <dbReference type="EMBL" id="KAI6652719.1"/>
    </source>
</evidence>
<dbReference type="SMART" id="SM00166">
    <property type="entry name" value="UBX"/>
    <property type="match status" value="1"/>
</dbReference>
<dbReference type="InterPro" id="IPR006577">
    <property type="entry name" value="UAS"/>
</dbReference>
<sequence length="467" mass="52357">MPSSRLKGFKRGGKRGRGRGRGRGRTPMRPVISGAATNGLDSLILTDDETPVVVEDDVSPLTKFMNITKADKVVAHNYLSTCNDDLNEAIAMFCQSSSPMTPSTQSSPHTAAATQQQSEEDNPAPLSPTTYEKTFGVRPPKPRVKERLIEEPRETIRDYRNLSKRKLPESIFSEDYSLSNPSKKSKQLHELYKVPVDITYKGTFDQAKKHAKQSDRWLIVNIQDTTDFKSHCINRDIWRNSIIRNQLENNFSLWQVNKDSSDACWYSKFYDVCSLPYIAILDSTTGKLLKEIQTTNPEVFIALIEEFLCNFVITSSSTPAVSNTPFEDEDFKAAISASLVSSKQNGKVSNNTSLADAPTSSKSYDDEFTEDKPIPWVESEYTPSLIPGDSVTRIIIRCLDGARRAVTFSQSQPIKDLFDYLLIHGMDSSELEILSTYPRMVLNNTDPLTSFKDAQLAPSATLFIQFP</sequence>
<gene>
    <name evidence="3" type="ORF">LOD99_4105</name>
</gene>
<name>A0AAV7JW53_9METZ</name>
<dbReference type="Gene3D" id="3.10.20.90">
    <property type="entry name" value="Phosphatidylinositol 3-kinase Catalytic Subunit, Chain A, domain 1"/>
    <property type="match status" value="1"/>
</dbReference>
<dbReference type="PANTHER" id="PTHR23322">
    <property type="entry name" value="FAS-ASSOCIATED PROTEIN"/>
    <property type="match status" value="1"/>
</dbReference>
<feature type="compositionally biased region" description="Basic residues" evidence="1">
    <location>
        <begin position="7"/>
        <end position="26"/>
    </location>
</feature>
<dbReference type="PROSITE" id="PS50033">
    <property type="entry name" value="UBX"/>
    <property type="match status" value="1"/>
</dbReference>
<feature type="region of interest" description="Disordered" evidence="1">
    <location>
        <begin position="97"/>
        <end position="142"/>
    </location>
</feature>
<feature type="compositionally biased region" description="Low complexity" evidence="1">
    <location>
        <begin position="97"/>
        <end position="108"/>
    </location>
</feature>
<dbReference type="GO" id="GO:0043161">
    <property type="term" value="P:proteasome-mediated ubiquitin-dependent protein catabolic process"/>
    <property type="evidence" value="ECO:0007669"/>
    <property type="project" value="TreeGrafter"/>
</dbReference>
<dbReference type="Pfam" id="PF00789">
    <property type="entry name" value="UBX"/>
    <property type="match status" value="1"/>
</dbReference>
<dbReference type="SMART" id="SM00594">
    <property type="entry name" value="UAS"/>
    <property type="match status" value="1"/>
</dbReference>
<accession>A0AAV7JW53</accession>
<dbReference type="CDD" id="cd02958">
    <property type="entry name" value="UAS"/>
    <property type="match status" value="1"/>
</dbReference>